<comment type="caution">
    <text evidence="1">The sequence shown here is derived from an EMBL/GenBank/DDBJ whole genome shotgun (WGS) entry which is preliminary data.</text>
</comment>
<keyword evidence="2" id="KW-1185">Reference proteome</keyword>
<evidence type="ECO:0000313" key="2">
    <source>
        <dbReference type="Proteomes" id="UP000562984"/>
    </source>
</evidence>
<sequence length="113" mass="12248">MTLTHHFPMLDVPADLAGGGVVDALYRFGLGQDLGHQAQAGQLFRSAFTAEATLDFRPAAQFCGLDVPLMQGRDTISSVILNPETRIVTTRRMSSVVIDCVWFTGDPRVIVGN</sequence>
<protein>
    <recommendedName>
        <fullName evidence="3">SnoaL-like domain-containing protein</fullName>
    </recommendedName>
</protein>
<evidence type="ECO:0008006" key="3">
    <source>
        <dbReference type="Google" id="ProtNLM"/>
    </source>
</evidence>
<dbReference type="Proteomes" id="UP000562984">
    <property type="component" value="Unassembled WGS sequence"/>
</dbReference>
<proteinExistence type="predicted"/>
<accession>A0A849A7S0</accession>
<gene>
    <name evidence="1" type="ORF">HKD39_12660</name>
</gene>
<dbReference type="RefSeq" id="WP_171200244.1">
    <property type="nucleotide sequence ID" value="NZ_JABEND010000007.1"/>
</dbReference>
<reference evidence="1 2" key="1">
    <citation type="submission" date="2020-05" db="EMBL/GenBank/DDBJ databases">
        <title>Nakamurella sp. DB0629 isolated from air conditioner.</title>
        <authorList>
            <person name="Kim D.H."/>
            <person name="Kim D.-U."/>
        </authorList>
    </citation>
    <scope>NUCLEOTIDE SEQUENCE [LARGE SCALE GENOMIC DNA]</scope>
    <source>
        <strain evidence="1 2">DB0629</strain>
    </source>
</reference>
<evidence type="ECO:0000313" key="1">
    <source>
        <dbReference type="EMBL" id="NNG36545.1"/>
    </source>
</evidence>
<organism evidence="1 2">
    <name type="scientific">Nakamurella aerolata</name>
    <dbReference type="NCBI Taxonomy" id="1656892"/>
    <lineage>
        <taxon>Bacteria</taxon>
        <taxon>Bacillati</taxon>
        <taxon>Actinomycetota</taxon>
        <taxon>Actinomycetes</taxon>
        <taxon>Nakamurellales</taxon>
        <taxon>Nakamurellaceae</taxon>
        <taxon>Nakamurella</taxon>
    </lineage>
</organism>
<dbReference type="EMBL" id="JABEND010000007">
    <property type="protein sequence ID" value="NNG36545.1"/>
    <property type="molecule type" value="Genomic_DNA"/>
</dbReference>
<dbReference type="AlphaFoldDB" id="A0A849A7S0"/>
<name>A0A849A7S0_9ACTN</name>